<dbReference type="GO" id="GO:0003714">
    <property type="term" value="F:transcription corepressor activity"/>
    <property type="evidence" value="ECO:0007669"/>
    <property type="project" value="InterPro"/>
</dbReference>
<sequence length="634" mass="72110">MASVERLLQEKGVFSPDEIESKRMVVSEFCHLLEKSKQLFNGLRDLPQYGHKQWQTYFGRTFDVYTKLWKFQRLHRAVLDEMYGLTRWQIGEIASKIGQLYYHFYLRTSDTEYLMEASSFFTAIRERKYFAHISKENRSEQAVKKLRYYARFIIVCLLLKRVSAVRDLIKELSNQINNYTESFDLVEHAEWKNVVQEIEDFIDADDVCTVLSGDSTPVVITNRLTQFNCPGFEKAIAHSGGIKPLQLSEIIIIGNCFEQIRFSEITLDMFRILQCVERDPQDNFGNTTVGLRPQRSLENGDDCDAPVTGVVAPGERKCKNPHKYLLYKPTFSQFNCYMAAGFKDLPADGVLLLYLSADGLRSVSKPQNDHLRGSGYEVGGVVTNAQRESTSVVKSRFKGHAREPHCIHPGDLYAYTRKPLFLIIDSDNSSAFKNFQSLFGQPLVALLSPDTLPAVFDNERRKGNLFTLFLHCPLTAYLHVCGLKSISLKTWERAQALVDSFMGECCRILFRARHLDPGMHQFLFVDFLRVFVLRFCFCSMVFRLHRDFHDYPVCQPPLPTAELMESSLLQKILSDLAVLVDSQNLFASAIISSPSTPLLRCTDGALLKTTSPATGKRRLRCLLGRGGGGGPHST</sequence>
<reference evidence="2" key="2">
    <citation type="submission" date="2014-06" db="EMBL/GenBank/DDBJ databases">
        <authorList>
            <person name="Aslett M."/>
        </authorList>
    </citation>
    <scope>NUCLEOTIDE SEQUENCE</scope>
</reference>
<gene>
    <name evidence="4" type="primary">EGR_08832</name>
    <name evidence="2" type="ORF">EgrG_001088200</name>
</gene>
<dbReference type="GO" id="GO:0006351">
    <property type="term" value="P:DNA-templated transcription"/>
    <property type="evidence" value="ECO:0007669"/>
    <property type="project" value="InterPro"/>
</dbReference>
<evidence type="ECO:0000313" key="2">
    <source>
        <dbReference type="EMBL" id="CDS23121.1"/>
    </source>
</evidence>
<feature type="coiled-coil region" evidence="1">
    <location>
        <begin position="162"/>
        <end position="189"/>
    </location>
</feature>
<dbReference type="EMBL" id="LK028589">
    <property type="protein sequence ID" value="CDS23121.1"/>
    <property type="molecule type" value="Genomic_DNA"/>
</dbReference>
<organism evidence="2">
    <name type="scientific">Echinococcus granulosus</name>
    <name type="common">Hydatid tapeworm</name>
    <dbReference type="NCBI Taxonomy" id="6210"/>
    <lineage>
        <taxon>Eukaryota</taxon>
        <taxon>Metazoa</taxon>
        <taxon>Spiralia</taxon>
        <taxon>Lophotrochozoa</taxon>
        <taxon>Platyhelminthes</taxon>
        <taxon>Cestoda</taxon>
        <taxon>Eucestoda</taxon>
        <taxon>Cyclophyllidea</taxon>
        <taxon>Taeniidae</taxon>
        <taxon>Echinococcus</taxon>
        <taxon>Echinococcus granulosus group</taxon>
    </lineage>
</organism>
<dbReference type="AlphaFoldDB" id="A0A068WSJ5"/>
<proteinExistence type="predicted"/>
<protein>
    <submittedName>
        <fullName evidence="2 4">Protein scai</fullName>
    </submittedName>
</protein>
<evidence type="ECO:0000313" key="3">
    <source>
        <dbReference type="Proteomes" id="UP000492820"/>
    </source>
</evidence>
<reference evidence="2 3" key="1">
    <citation type="journal article" date="2013" name="Nature">
        <title>The genomes of four tapeworm species reveal adaptations to parasitism.</title>
        <authorList>
            <person name="Tsai I.J."/>
            <person name="Zarowiecki M."/>
            <person name="Holroyd N."/>
            <person name="Garciarrubio A."/>
            <person name="Sanchez-Flores A."/>
            <person name="Brooks K.L."/>
            <person name="Tracey A."/>
            <person name="Bobes R.J."/>
            <person name="Fragoso G."/>
            <person name="Sciutto E."/>
            <person name="Aslett M."/>
            <person name="Beasley H."/>
            <person name="Bennett H.M."/>
            <person name="Cai J."/>
            <person name="Camicia F."/>
            <person name="Clark R."/>
            <person name="Cucher M."/>
            <person name="De Silva N."/>
            <person name="Day T.A."/>
            <person name="Deplazes P."/>
            <person name="Estrada K."/>
            <person name="Fernandez C."/>
            <person name="Holland P.W."/>
            <person name="Hou J."/>
            <person name="Hu S."/>
            <person name="Huckvale T."/>
            <person name="Hung S.S."/>
            <person name="Kamenetzky L."/>
            <person name="Keane J.A."/>
            <person name="Kiss F."/>
            <person name="Koziol U."/>
            <person name="Lambert O."/>
            <person name="Liu K."/>
            <person name="Luo X."/>
            <person name="Luo Y."/>
            <person name="Macchiaroli N."/>
            <person name="Nichol S."/>
            <person name="Paps J."/>
            <person name="Parkinson J."/>
            <person name="Pouchkina-Stantcheva N."/>
            <person name="Riddiford N."/>
            <person name="Rosenzvit M."/>
            <person name="Salinas G."/>
            <person name="Wasmuth J.D."/>
            <person name="Zamanian M."/>
            <person name="Zheng Y."/>
            <person name="Cai X."/>
            <person name="Soberon X."/>
            <person name="Olson P.D."/>
            <person name="Laclette J.P."/>
            <person name="Brehm K."/>
            <person name="Berriman M."/>
            <person name="Garciarrubio A."/>
            <person name="Bobes R.J."/>
            <person name="Fragoso G."/>
            <person name="Sanchez-Flores A."/>
            <person name="Estrada K."/>
            <person name="Cevallos M.A."/>
            <person name="Morett E."/>
            <person name="Gonzalez V."/>
            <person name="Portillo T."/>
            <person name="Ochoa-Leyva A."/>
            <person name="Jose M.V."/>
            <person name="Sciutto E."/>
            <person name="Landa A."/>
            <person name="Jimenez L."/>
            <person name="Valdes V."/>
            <person name="Carrero J.C."/>
            <person name="Larralde C."/>
            <person name="Morales-Montor J."/>
            <person name="Limon-Lason J."/>
            <person name="Soberon X."/>
            <person name="Laclette J.P."/>
        </authorList>
    </citation>
    <scope>NUCLEOTIDE SEQUENCE [LARGE SCALE GENOMIC DNA]</scope>
</reference>
<dbReference type="InterPro" id="IPR022709">
    <property type="entry name" value="SCAI"/>
</dbReference>
<name>A0A068WSJ5_ECHGR</name>
<dbReference type="Pfam" id="PF12070">
    <property type="entry name" value="SCAI"/>
    <property type="match status" value="1"/>
</dbReference>
<dbReference type="Proteomes" id="UP000492820">
    <property type="component" value="Unassembled WGS sequence"/>
</dbReference>
<evidence type="ECO:0000256" key="1">
    <source>
        <dbReference type="SAM" id="Coils"/>
    </source>
</evidence>
<dbReference type="WBParaSite" id="EgrG_001088200">
    <property type="protein sequence ID" value="EgrG_001088200"/>
    <property type="gene ID" value="EgrG_001088200"/>
</dbReference>
<dbReference type="OrthoDB" id="525027at2759"/>
<dbReference type="PANTHER" id="PTHR21243">
    <property type="entry name" value="PROTEIN SCAI"/>
    <property type="match status" value="1"/>
</dbReference>
<reference evidence="4" key="3">
    <citation type="submission" date="2020-10" db="UniProtKB">
        <authorList>
            <consortium name="WormBaseParasite"/>
        </authorList>
    </citation>
    <scope>IDENTIFICATION</scope>
</reference>
<keyword evidence="1" id="KW-0175">Coiled coil</keyword>
<evidence type="ECO:0000313" key="4">
    <source>
        <dbReference type="WBParaSite" id="EgrG_001088200"/>
    </source>
</evidence>
<accession>A0A068WSJ5</accession>